<organism evidence="4">
    <name type="scientific">Salmonella enterica I</name>
    <dbReference type="NCBI Taxonomy" id="59201"/>
    <lineage>
        <taxon>Bacteria</taxon>
        <taxon>Pseudomonadati</taxon>
        <taxon>Pseudomonadota</taxon>
        <taxon>Gammaproteobacteria</taxon>
        <taxon>Enterobacterales</taxon>
        <taxon>Enterobacteriaceae</taxon>
        <taxon>Salmonella</taxon>
    </lineage>
</organism>
<proteinExistence type="predicted"/>
<dbReference type="InterPro" id="IPR048020">
    <property type="entry name" value="Transpos_IS3"/>
</dbReference>
<dbReference type="PROSITE" id="PS50994">
    <property type="entry name" value="INTEGRASE"/>
    <property type="match status" value="1"/>
</dbReference>
<feature type="compositionally biased region" description="Polar residues" evidence="1">
    <location>
        <begin position="474"/>
        <end position="489"/>
    </location>
</feature>
<dbReference type="SUPFAM" id="SSF46689">
    <property type="entry name" value="Homeodomain-like"/>
    <property type="match status" value="1"/>
</dbReference>
<dbReference type="InterPro" id="IPR036397">
    <property type="entry name" value="RNaseH_sf"/>
</dbReference>
<dbReference type="InterPro" id="IPR050900">
    <property type="entry name" value="Transposase_IS3/IS150/IS904"/>
</dbReference>
<comment type="caution">
    <text evidence="4">The sequence shown here is derived from an EMBL/GenBank/DDBJ whole genome shotgun (WGS) entry which is preliminary data.</text>
</comment>
<accession>A0A3V2RCR7</accession>
<dbReference type="Pfam" id="PF13565">
    <property type="entry name" value="HTH_32"/>
    <property type="match status" value="1"/>
</dbReference>
<dbReference type="SUPFAM" id="SSF53098">
    <property type="entry name" value="Ribonuclease H-like"/>
    <property type="match status" value="1"/>
</dbReference>
<name>A0A3V2RCR7_SALET</name>
<evidence type="ECO:0000313" key="3">
    <source>
        <dbReference type="EMBL" id="ECI4618493.1"/>
    </source>
</evidence>
<reference evidence="4" key="1">
    <citation type="submission" date="2019-08" db="EMBL/GenBank/DDBJ databases">
        <authorList>
            <person name="Ashton P.M."/>
            <person name="Dallman T."/>
            <person name="Nair S."/>
            <person name="De Pinna E."/>
            <person name="Peters T."/>
            <person name="Grant K."/>
        </authorList>
    </citation>
    <scope>NUCLEOTIDE SEQUENCE</scope>
    <source>
        <strain evidence="3">527491</strain>
        <strain evidence="4">780192</strain>
    </source>
</reference>
<dbReference type="InterPro" id="IPR009057">
    <property type="entry name" value="Homeodomain-like_sf"/>
</dbReference>
<protein>
    <submittedName>
        <fullName evidence="4">IS3 family transposase</fullName>
    </submittedName>
</protein>
<dbReference type="GO" id="GO:0003676">
    <property type="term" value="F:nucleic acid binding"/>
    <property type="evidence" value="ECO:0007669"/>
    <property type="project" value="InterPro"/>
</dbReference>
<dbReference type="Pfam" id="PF00665">
    <property type="entry name" value="rve"/>
    <property type="match status" value="1"/>
</dbReference>
<sequence>MHLLPPYNWSLRQVADDIGAGISTVHGWRQQLEMEGLIAQKQDQTDGRSPEQIFSILLETAIMSEHELAEYCRKNGLYAEQIRLWKQNCLAANMPQHSQLAEVQKATRGEKTRIRQLEKEFHRKDKALAEIAALLVLQEKPVSPSGRRRGRLTPYPERLETVSLIETAVLSGARQHRACEVAGITVRTLQRWRCGGVEGHDRRPDAIRPEPANRLSDEERQRIVEVCTRPEYVDRPPCHIVPALADRGIYIASESSFYRVLKAEKLVRHRGRAKAHGTYTRPTSYTAAASNRLWSWDITHLPSQVKGRRFYLYMITDVFSRKVVGAEVHERESGQHASELLQRSVWREKCDSRQLVLHADNGSPMKSFTMQAKLYDLGIVTSHSRPRVSNDNPYSESLFRTLKYCPQWPRNGFHSVGDARIWVHDFVQWYNTQHRHSGIRYVTPEEKHSGKDIELLARRKKLYETARKMHPERWSQQTRNWSPVETVSLNPEKERQAA</sequence>
<gene>
    <name evidence="3" type="ORF">DPC26_23305</name>
    <name evidence="4" type="ORF">FRN22_22250</name>
</gene>
<dbReference type="InterPro" id="IPR001584">
    <property type="entry name" value="Integrase_cat-core"/>
</dbReference>
<feature type="region of interest" description="Disordered" evidence="1">
    <location>
        <begin position="467"/>
        <end position="498"/>
    </location>
</feature>
<dbReference type="PANTHER" id="PTHR46889:SF4">
    <property type="entry name" value="TRANSPOSASE INSO FOR INSERTION SEQUENCE ELEMENT IS911B-RELATED"/>
    <property type="match status" value="1"/>
</dbReference>
<dbReference type="AlphaFoldDB" id="A0A3V2RCR7"/>
<dbReference type="EMBL" id="AAJCYU010000044">
    <property type="protein sequence ID" value="ECK7315421.1"/>
    <property type="molecule type" value="Genomic_DNA"/>
</dbReference>
<dbReference type="EMBL" id="AAIVFG010000048">
    <property type="protein sequence ID" value="ECI4618493.1"/>
    <property type="molecule type" value="Genomic_DNA"/>
</dbReference>
<evidence type="ECO:0000256" key="1">
    <source>
        <dbReference type="SAM" id="MobiDB-lite"/>
    </source>
</evidence>
<dbReference type="PANTHER" id="PTHR46889">
    <property type="entry name" value="TRANSPOSASE INSF FOR INSERTION SEQUENCE IS3B-RELATED"/>
    <property type="match status" value="1"/>
</dbReference>
<dbReference type="Gene3D" id="3.30.420.10">
    <property type="entry name" value="Ribonuclease H-like superfamily/Ribonuclease H"/>
    <property type="match status" value="1"/>
</dbReference>
<evidence type="ECO:0000259" key="2">
    <source>
        <dbReference type="PROSITE" id="PS50994"/>
    </source>
</evidence>
<dbReference type="InterPro" id="IPR012337">
    <property type="entry name" value="RNaseH-like_sf"/>
</dbReference>
<evidence type="ECO:0000313" key="4">
    <source>
        <dbReference type="EMBL" id="ECK7315421.1"/>
    </source>
</evidence>
<dbReference type="GO" id="GO:0015074">
    <property type="term" value="P:DNA integration"/>
    <property type="evidence" value="ECO:0007669"/>
    <property type="project" value="InterPro"/>
</dbReference>
<feature type="domain" description="Integrase catalytic" evidence="2">
    <location>
        <begin position="278"/>
        <end position="452"/>
    </location>
</feature>
<dbReference type="NCBIfam" id="NF033516">
    <property type="entry name" value="transpos_IS3"/>
    <property type="match status" value="1"/>
</dbReference>